<dbReference type="EMBL" id="JASCZI010181948">
    <property type="protein sequence ID" value="MED6186523.1"/>
    <property type="molecule type" value="Genomic_DNA"/>
</dbReference>
<feature type="non-terminal residue" evidence="1">
    <location>
        <position position="79"/>
    </location>
</feature>
<dbReference type="Proteomes" id="UP001341840">
    <property type="component" value="Unassembled WGS sequence"/>
</dbReference>
<gene>
    <name evidence="1" type="ORF">PIB30_067483</name>
</gene>
<accession>A0ABU6WPA0</accession>
<protein>
    <submittedName>
        <fullName evidence="1">Uncharacterized protein</fullName>
    </submittedName>
</protein>
<evidence type="ECO:0000313" key="1">
    <source>
        <dbReference type="EMBL" id="MED6186523.1"/>
    </source>
</evidence>
<comment type="caution">
    <text evidence="1">The sequence shown here is derived from an EMBL/GenBank/DDBJ whole genome shotgun (WGS) entry which is preliminary data.</text>
</comment>
<organism evidence="1 2">
    <name type="scientific">Stylosanthes scabra</name>
    <dbReference type="NCBI Taxonomy" id="79078"/>
    <lineage>
        <taxon>Eukaryota</taxon>
        <taxon>Viridiplantae</taxon>
        <taxon>Streptophyta</taxon>
        <taxon>Embryophyta</taxon>
        <taxon>Tracheophyta</taxon>
        <taxon>Spermatophyta</taxon>
        <taxon>Magnoliopsida</taxon>
        <taxon>eudicotyledons</taxon>
        <taxon>Gunneridae</taxon>
        <taxon>Pentapetalae</taxon>
        <taxon>rosids</taxon>
        <taxon>fabids</taxon>
        <taxon>Fabales</taxon>
        <taxon>Fabaceae</taxon>
        <taxon>Papilionoideae</taxon>
        <taxon>50 kb inversion clade</taxon>
        <taxon>dalbergioids sensu lato</taxon>
        <taxon>Dalbergieae</taxon>
        <taxon>Pterocarpus clade</taxon>
        <taxon>Stylosanthes</taxon>
    </lineage>
</organism>
<reference evidence="1 2" key="1">
    <citation type="journal article" date="2023" name="Plants (Basel)">
        <title>Bridging the Gap: Combining Genomics and Transcriptomics Approaches to Understand Stylosanthes scabra, an Orphan Legume from the Brazilian Caatinga.</title>
        <authorList>
            <person name="Ferreira-Neto J.R.C."/>
            <person name="da Silva M.D."/>
            <person name="Binneck E."/>
            <person name="de Melo N.F."/>
            <person name="da Silva R.H."/>
            <person name="de Melo A.L.T.M."/>
            <person name="Pandolfi V."/>
            <person name="Bustamante F.O."/>
            <person name="Brasileiro-Vidal A.C."/>
            <person name="Benko-Iseppon A.M."/>
        </authorList>
    </citation>
    <scope>NUCLEOTIDE SEQUENCE [LARGE SCALE GENOMIC DNA]</scope>
    <source>
        <tissue evidence="1">Leaves</tissue>
    </source>
</reference>
<proteinExistence type="predicted"/>
<name>A0ABU6WPA0_9FABA</name>
<sequence>MPNSSSSPLSTPMSLATIPLSLGVYGYDGDDELRWLAKTDKHKQIGNNDWLYELRQRLPPSSMVRNGDKAQQQRRLCDA</sequence>
<evidence type="ECO:0000313" key="2">
    <source>
        <dbReference type="Proteomes" id="UP001341840"/>
    </source>
</evidence>
<keyword evidence="2" id="KW-1185">Reference proteome</keyword>